<comment type="caution">
    <text evidence="2">The sequence shown here is derived from an EMBL/GenBank/DDBJ whole genome shotgun (WGS) entry which is preliminary data.</text>
</comment>
<organism evidence="2 3">
    <name type="scientific">Anthostomella pinea</name>
    <dbReference type="NCBI Taxonomy" id="933095"/>
    <lineage>
        <taxon>Eukaryota</taxon>
        <taxon>Fungi</taxon>
        <taxon>Dikarya</taxon>
        <taxon>Ascomycota</taxon>
        <taxon>Pezizomycotina</taxon>
        <taxon>Sordariomycetes</taxon>
        <taxon>Xylariomycetidae</taxon>
        <taxon>Xylariales</taxon>
        <taxon>Xylariaceae</taxon>
        <taxon>Anthostomella</taxon>
    </lineage>
</organism>
<dbReference type="EMBL" id="CAUWAG010000018">
    <property type="protein sequence ID" value="CAJ2511805.1"/>
    <property type="molecule type" value="Genomic_DNA"/>
</dbReference>
<evidence type="ECO:0000313" key="2">
    <source>
        <dbReference type="EMBL" id="CAJ2511805.1"/>
    </source>
</evidence>
<evidence type="ECO:0000313" key="3">
    <source>
        <dbReference type="Proteomes" id="UP001295740"/>
    </source>
</evidence>
<proteinExistence type="predicted"/>
<evidence type="ECO:0000256" key="1">
    <source>
        <dbReference type="SAM" id="MobiDB-lite"/>
    </source>
</evidence>
<sequence>MPKKPANRAVKRQREAEEGFSNCRYHLDPYNGGEAITFAKTSPLENTPLTSSRPIFSWEEHNFAFQAATRIRSIRFEATFNVQDHHLDTIVNLGRQFGNDLEDFHVGSCELGTASITDCPATRFASACPNLQVSFEGASALSDATLSEFVNDCPNLRYINISGSTTCLGRIQGGSWIQQKRDPSFGQNLQKMTLYYQGPLKFPTIQMFTKFKPSIEIRVGTPSHNDLKIFWSGSEVHEDAQNDGEEPSRPGSDSPSGTENRRGRLNKVEFSDDGQLEE</sequence>
<dbReference type="InterPro" id="IPR032675">
    <property type="entry name" value="LRR_dom_sf"/>
</dbReference>
<dbReference type="AlphaFoldDB" id="A0AAI8VWC3"/>
<dbReference type="Gene3D" id="3.80.10.10">
    <property type="entry name" value="Ribonuclease Inhibitor"/>
    <property type="match status" value="1"/>
</dbReference>
<name>A0AAI8VWC3_9PEZI</name>
<reference evidence="2" key="1">
    <citation type="submission" date="2023-10" db="EMBL/GenBank/DDBJ databases">
        <authorList>
            <person name="Hackl T."/>
        </authorList>
    </citation>
    <scope>NUCLEOTIDE SEQUENCE</scope>
</reference>
<feature type="region of interest" description="Disordered" evidence="1">
    <location>
        <begin position="236"/>
        <end position="278"/>
    </location>
</feature>
<protein>
    <submittedName>
        <fullName evidence="2">Uu.00g074300.m01.CDS01</fullName>
    </submittedName>
</protein>
<gene>
    <name evidence="2" type="ORF">KHLLAP_LOCUS12273</name>
</gene>
<dbReference type="Proteomes" id="UP001295740">
    <property type="component" value="Unassembled WGS sequence"/>
</dbReference>
<keyword evidence="3" id="KW-1185">Reference proteome</keyword>
<accession>A0AAI8VWC3</accession>
<feature type="compositionally biased region" description="Basic and acidic residues" evidence="1">
    <location>
        <begin position="259"/>
        <end position="270"/>
    </location>
</feature>